<dbReference type="EMBL" id="JAIZAY010000022">
    <property type="protein sequence ID" value="KAJ8020814.1"/>
    <property type="molecule type" value="Genomic_DNA"/>
</dbReference>
<dbReference type="SUPFAM" id="SSF63748">
    <property type="entry name" value="Tudor/PWWP/MBT"/>
    <property type="match status" value="1"/>
</dbReference>
<accession>A0A9Q0YFA3</accession>
<evidence type="ECO:0000256" key="2">
    <source>
        <dbReference type="ARBA" id="ARBA00004408"/>
    </source>
</evidence>
<keyword evidence="7" id="KW-0539">Nucleus</keyword>
<feature type="domain" description="Tudor" evidence="12">
    <location>
        <begin position="92"/>
        <end position="151"/>
    </location>
</feature>
<comment type="function">
    <text evidence="8">Involved in spliceosome assembly.</text>
</comment>
<sequence length="252" mass="28811">MERGHTKHFLFRNCLSVLPNIMGDLEEYQANLATYKAQLQQVEAALTNDPENEELLKLQQDLQEVIDLTNDLIKAVPGSSVSEEEIKELKEKWKVGDKCQAVYSKDGGYYNAMIDEILDDGAVTITFEGYDTSEVNQITKLKPYVDRGESSESGGKRPLSKKQQIEKDREYKKRRQQKKAERQKMLEELHEKDKQKWQNFNSKNLKSKKGFVRKSIFSSPDTVDGKVGVGTCGTSGQPMTKFKMPKHIVSRK</sequence>
<dbReference type="PANTHER" id="PTHR13681">
    <property type="entry name" value="SURVIVAL OF MOTOR NEURON-RELATED-SPLICING FACTOR 30-RELATED"/>
    <property type="match status" value="1"/>
</dbReference>
<evidence type="ECO:0000259" key="12">
    <source>
        <dbReference type="PROSITE" id="PS50304"/>
    </source>
</evidence>
<evidence type="ECO:0000313" key="13">
    <source>
        <dbReference type="EMBL" id="KAJ8020814.1"/>
    </source>
</evidence>
<evidence type="ECO:0000256" key="9">
    <source>
        <dbReference type="ARBA" id="ARBA00041083"/>
    </source>
</evidence>
<feature type="region of interest" description="Disordered" evidence="11">
    <location>
        <begin position="145"/>
        <end position="182"/>
    </location>
</feature>
<comment type="similarity">
    <text evidence="3">Belongs to the SMN family.</text>
</comment>
<organism evidence="13 14">
    <name type="scientific">Holothuria leucospilota</name>
    <name type="common">Black long sea cucumber</name>
    <name type="synonym">Mertensiothuria leucospilota</name>
    <dbReference type="NCBI Taxonomy" id="206669"/>
    <lineage>
        <taxon>Eukaryota</taxon>
        <taxon>Metazoa</taxon>
        <taxon>Echinodermata</taxon>
        <taxon>Eleutherozoa</taxon>
        <taxon>Echinozoa</taxon>
        <taxon>Holothuroidea</taxon>
        <taxon>Aspidochirotacea</taxon>
        <taxon>Aspidochirotida</taxon>
        <taxon>Holothuriidae</taxon>
        <taxon>Holothuria</taxon>
    </lineage>
</organism>
<dbReference type="GO" id="GO:0006397">
    <property type="term" value="P:mRNA processing"/>
    <property type="evidence" value="ECO:0007669"/>
    <property type="project" value="UniProtKB-KW"/>
</dbReference>
<dbReference type="Gene3D" id="2.30.30.140">
    <property type="match status" value="1"/>
</dbReference>
<keyword evidence="4" id="KW-0507">mRNA processing</keyword>
<evidence type="ECO:0000256" key="7">
    <source>
        <dbReference type="ARBA" id="ARBA00023242"/>
    </source>
</evidence>
<evidence type="ECO:0000256" key="11">
    <source>
        <dbReference type="SAM" id="MobiDB-lite"/>
    </source>
</evidence>
<comment type="subcellular location">
    <subcellularLocation>
        <location evidence="1">Nucleus speckle</location>
    </subcellularLocation>
    <subcellularLocation>
        <location evidence="2">Nucleus</location>
        <location evidence="2">Cajal body</location>
    </subcellularLocation>
</comment>
<protein>
    <recommendedName>
        <fullName evidence="9">Survival of motor neuron-related-splicing factor 30</fullName>
    </recommendedName>
    <alternativeName>
        <fullName evidence="10">Survival motor neuron domain-containing protein 1</fullName>
    </alternativeName>
</protein>
<keyword evidence="6" id="KW-0508">mRNA splicing</keyword>
<dbReference type="CDD" id="cd20399">
    <property type="entry name" value="Tudor_SPF30"/>
    <property type="match status" value="1"/>
</dbReference>
<dbReference type="AlphaFoldDB" id="A0A9Q0YFA3"/>
<dbReference type="GO" id="GO:0016607">
    <property type="term" value="C:nuclear speck"/>
    <property type="evidence" value="ECO:0007669"/>
    <property type="project" value="UniProtKB-SubCell"/>
</dbReference>
<dbReference type="GO" id="GO:0003723">
    <property type="term" value="F:RNA binding"/>
    <property type="evidence" value="ECO:0007669"/>
    <property type="project" value="InterPro"/>
</dbReference>
<proteinExistence type="inferred from homology"/>
<dbReference type="InterPro" id="IPR002999">
    <property type="entry name" value="Tudor"/>
</dbReference>
<keyword evidence="14" id="KW-1185">Reference proteome</keyword>
<dbReference type="InterPro" id="IPR010304">
    <property type="entry name" value="SMN_Tudor"/>
</dbReference>
<dbReference type="GO" id="GO:0008380">
    <property type="term" value="P:RNA splicing"/>
    <property type="evidence" value="ECO:0007669"/>
    <property type="project" value="UniProtKB-KW"/>
</dbReference>
<dbReference type="GO" id="GO:0005737">
    <property type="term" value="C:cytoplasm"/>
    <property type="evidence" value="ECO:0007669"/>
    <property type="project" value="InterPro"/>
</dbReference>
<evidence type="ECO:0000256" key="8">
    <source>
        <dbReference type="ARBA" id="ARBA00037618"/>
    </source>
</evidence>
<dbReference type="GO" id="GO:0000381">
    <property type="term" value="P:regulation of alternative mRNA splicing, via spliceosome"/>
    <property type="evidence" value="ECO:0007669"/>
    <property type="project" value="TreeGrafter"/>
</dbReference>
<keyword evidence="5" id="KW-0747">Spliceosome</keyword>
<evidence type="ECO:0000256" key="6">
    <source>
        <dbReference type="ARBA" id="ARBA00023187"/>
    </source>
</evidence>
<dbReference type="Pfam" id="PF06003">
    <property type="entry name" value="SMN_Tudor"/>
    <property type="match status" value="1"/>
</dbReference>
<gene>
    <name evidence="13" type="ORF">HOLleu_40503</name>
</gene>
<evidence type="ECO:0000313" key="14">
    <source>
        <dbReference type="Proteomes" id="UP001152320"/>
    </source>
</evidence>
<dbReference type="OrthoDB" id="79171at2759"/>
<evidence type="ECO:0000256" key="10">
    <source>
        <dbReference type="ARBA" id="ARBA00042567"/>
    </source>
</evidence>
<dbReference type="SMART" id="SM00333">
    <property type="entry name" value="TUDOR"/>
    <property type="match status" value="1"/>
</dbReference>
<comment type="caution">
    <text evidence="13">The sequence shown here is derived from an EMBL/GenBank/DDBJ whole genome shotgun (WGS) entry which is preliminary data.</text>
</comment>
<dbReference type="PANTHER" id="PTHR13681:SF26">
    <property type="entry name" value="SURVIVAL OF MOTOR NEURON-RELATED-SPLICING FACTOR 30"/>
    <property type="match status" value="1"/>
</dbReference>
<dbReference type="Proteomes" id="UP001152320">
    <property type="component" value="Chromosome 22"/>
</dbReference>
<evidence type="ECO:0000256" key="1">
    <source>
        <dbReference type="ARBA" id="ARBA00004324"/>
    </source>
</evidence>
<name>A0A9Q0YFA3_HOLLE</name>
<evidence type="ECO:0000256" key="3">
    <source>
        <dbReference type="ARBA" id="ARBA00005371"/>
    </source>
</evidence>
<reference evidence="13" key="1">
    <citation type="submission" date="2021-10" db="EMBL/GenBank/DDBJ databases">
        <title>Tropical sea cucumber genome reveals ecological adaptation and Cuvierian tubules defense mechanism.</title>
        <authorList>
            <person name="Chen T."/>
        </authorList>
    </citation>
    <scope>NUCLEOTIDE SEQUENCE</scope>
    <source>
        <strain evidence="13">Nanhai2018</strain>
        <tissue evidence="13">Muscle</tissue>
    </source>
</reference>
<dbReference type="GO" id="GO:0071011">
    <property type="term" value="C:precatalytic spliceosome"/>
    <property type="evidence" value="ECO:0007669"/>
    <property type="project" value="TreeGrafter"/>
</dbReference>
<evidence type="ECO:0000256" key="4">
    <source>
        <dbReference type="ARBA" id="ARBA00022664"/>
    </source>
</evidence>
<dbReference type="GO" id="GO:0015030">
    <property type="term" value="C:Cajal body"/>
    <property type="evidence" value="ECO:0007669"/>
    <property type="project" value="UniProtKB-SubCell"/>
</dbReference>
<evidence type="ECO:0000256" key="5">
    <source>
        <dbReference type="ARBA" id="ARBA00022728"/>
    </source>
</evidence>
<dbReference type="PROSITE" id="PS50304">
    <property type="entry name" value="TUDOR"/>
    <property type="match status" value="1"/>
</dbReference>